<reference evidence="4" key="1">
    <citation type="journal article" date="2005" name="Nature">
        <title>The map-based sequence of the rice genome.</title>
        <authorList>
            <consortium name="International rice genome sequencing project (IRGSP)"/>
            <person name="Matsumoto T."/>
            <person name="Wu J."/>
            <person name="Kanamori H."/>
            <person name="Katayose Y."/>
            <person name="Fujisawa M."/>
            <person name="Namiki N."/>
            <person name="Mizuno H."/>
            <person name="Yamamoto K."/>
            <person name="Antonio B.A."/>
            <person name="Baba T."/>
            <person name="Sakata K."/>
            <person name="Nagamura Y."/>
            <person name="Aoki H."/>
            <person name="Arikawa K."/>
            <person name="Arita K."/>
            <person name="Bito T."/>
            <person name="Chiden Y."/>
            <person name="Fujitsuka N."/>
            <person name="Fukunaka R."/>
            <person name="Hamada M."/>
            <person name="Harada C."/>
            <person name="Hayashi A."/>
            <person name="Hijishita S."/>
            <person name="Honda M."/>
            <person name="Hosokawa S."/>
            <person name="Ichikawa Y."/>
            <person name="Idonuma A."/>
            <person name="Iijima M."/>
            <person name="Ikeda M."/>
            <person name="Ikeno M."/>
            <person name="Ito K."/>
            <person name="Ito S."/>
            <person name="Ito T."/>
            <person name="Ito Y."/>
            <person name="Ito Y."/>
            <person name="Iwabuchi A."/>
            <person name="Kamiya K."/>
            <person name="Karasawa W."/>
            <person name="Kurita K."/>
            <person name="Katagiri S."/>
            <person name="Kikuta A."/>
            <person name="Kobayashi H."/>
            <person name="Kobayashi N."/>
            <person name="Machita K."/>
            <person name="Maehara T."/>
            <person name="Masukawa M."/>
            <person name="Mizubayashi T."/>
            <person name="Mukai Y."/>
            <person name="Nagasaki H."/>
            <person name="Nagata Y."/>
            <person name="Naito S."/>
            <person name="Nakashima M."/>
            <person name="Nakama Y."/>
            <person name="Nakamichi Y."/>
            <person name="Nakamura M."/>
            <person name="Meguro A."/>
            <person name="Negishi M."/>
            <person name="Ohta I."/>
            <person name="Ohta T."/>
            <person name="Okamoto M."/>
            <person name="Ono N."/>
            <person name="Saji S."/>
            <person name="Sakaguchi M."/>
            <person name="Sakai K."/>
            <person name="Shibata M."/>
            <person name="Shimokawa T."/>
            <person name="Song J."/>
            <person name="Takazaki Y."/>
            <person name="Terasawa K."/>
            <person name="Tsugane M."/>
            <person name="Tsuji K."/>
            <person name="Ueda S."/>
            <person name="Waki K."/>
            <person name="Yamagata H."/>
            <person name="Yamamoto M."/>
            <person name="Yamamoto S."/>
            <person name="Yamane H."/>
            <person name="Yoshiki S."/>
            <person name="Yoshihara R."/>
            <person name="Yukawa K."/>
            <person name="Zhong H."/>
            <person name="Yano M."/>
            <person name="Yuan Q."/>
            <person name="Ouyang S."/>
            <person name="Liu J."/>
            <person name="Jones K.M."/>
            <person name="Gansberger K."/>
            <person name="Moffat K."/>
            <person name="Hill J."/>
            <person name="Bera J."/>
            <person name="Fadrosh D."/>
            <person name="Jin S."/>
            <person name="Johri S."/>
            <person name="Kim M."/>
            <person name="Overton L."/>
            <person name="Reardon M."/>
            <person name="Tsitrin T."/>
            <person name="Vuong H."/>
            <person name="Weaver B."/>
            <person name="Ciecko A."/>
            <person name="Tallon L."/>
            <person name="Jackson J."/>
            <person name="Pai G."/>
            <person name="Aken S.V."/>
            <person name="Utterback T."/>
            <person name="Reidmuller S."/>
            <person name="Feldblyum T."/>
            <person name="Hsiao J."/>
            <person name="Zismann V."/>
            <person name="Iobst S."/>
            <person name="de Vazeille A.R."/>
            <person name="Buell C.R."/>
            <person name="Ying K."/>
            <person name="Li Y."/>
            <person name="Lu T."/>
            <person name="Huang Y."/>
            <person name="Zhao Q."/>
            <person name="Feng Q."/>
            <person name="Zhang L."/>
            <person name="Zhu J."/>
            <person name="Weng Q."/>
            <person name="Mu J."/>
            <person name="Lu Y."/>
            <person name="Fan D."/>
            <person name="Liu Y."/>
            <person name="Guan J."/>
            <person name="Zhang Y."/>
            <person name="Yu S."/>
            <person name="Liu X."/>
            <person name="Zhang Y."/>
            <person name="Hong G."/>
            <person name="Han B."/>
            <person name="Choisne N."/>
            <person name="Demange N."/>
            <person name="Orjeda G."/>
            <person name="Samain S."/>
            <person name="Cattolico L."/>
            <person name="Pelletier E."/>
            <person name="Couloux A."/>
            <person name="Segurens B."/>
            <person name="Wincker P."/>
            <person name="D'Hont A."/>
            <person name="Scarpelli C."/>
            <person name="Weissenbach J."/>
            <person name="Salanoubat M."/>
            <person name="Quetier F."/>
            <person name="Yu Y."/>
            <person name="Kim H.R."/>
            <person name="Rambo T."/>
            <person name="Currie J."/>
            <person name="Collura K."/>
            <person name="Luo M."/>
            <person name="Yang T."/>
            <person name="Ammiraju J.S.S."/>
            <person name="Engler F."/>
            <person name="Soderlund C."/>
            <person name="Wing R.A."/>
            <person name="Palmer L.E."/>
            <person name="de la Bastide M."/>
            <person name="Spiegel L."/>
            <person name="Nascimento L."/>
            <person name="Zutavern T."/>
            <person name="O'Shaughnessy A."/>
            <person name="Dike S."/>
            <person name="Dedhia N."/>
            <person name="Preston R."/>
            <person name="Balija V."/>
            <person name="McCombie W.R."/>
            <person name="Chow T."/>
            <person name="Chen H."/>
            <person name="Chung M."/>
            <person name="Chen C."/>
            <person name="Shaw J."/>
            <person name="Wu H."/>
            <person name="Hsiao K."/>
            <person name="Chao Y."/>
            <person name="Chu M."/>
            <person name="Cheng C."/>
            <person name="Hour A."/>
            <person name="Lee P."/>
            <person name="Lin S."/>
            <person name="Lin Y."/>
            <person name="Liou J."/>
            <person name="Liu S."/>
            <person name="Hsing Y."/>
            <person name="Raghuvanshi S."/>
            <person name="Mohanty A."/>
            <person name="Bharti A.K."/>
            <person name="Gaur A."/>
            <person name="Gupta V."/>
            <person name="Kumar D."/>
            <person name="Ravi V."/>
            <person name="Vij S."/>
            <person name="Kapur A."/>
            <person name="Khurana P."/>
            <person name="Khurana P."/>
            <person name="Khurana J.P."/>
            <person name="Tyagi A.K."/>
            <person name="Gaikwad K."/>
            <person name="Singh A."/>
            <person name="Dalal V."/>
            <person name="Srivastava S."/>
            <person name="Dixit A."/>
            <person name="Pal A.K."/>
            <person name="Ghazi I.A."/>
            <person name="Yadav M."/>
            <person name="Pandit A."/>
            <person name="Bhargava A."/>
            <person name="Sureshbabu K."/>
            <person name="Batra K."/>
            <person name="Sharma T.R."/>
            <person name="Mohapatra T."/>
            <person name="Singh N.K."/>
            <person name="Messing J."/>
            <person name="Nelson A.B."/>
            <person name="Fuks G."/>
            <person name="Kavchok S."/>
            <person name="Keizer G."/>
            <person name="Linton E."/>
            <person name="Llaca V."/>
            <person name="Song R."/>
            <person name="Tanyolac B."/>
            <person name="Young S."/>
            <person name="Ho-Il K."/>
            <person name="Hahn J.H."/>
            <person name="Sangsakoo G."/>
            <person name="Vanavichit A."/>
            <person name="de Mattos Luiz.A.T."/>
            <person name="Zimmer P.D."/>
            <person name="Malone G."/>
            <person name="Dellagostin O."/>
            <person name="de Oliveira A.C."/>
            <person name="Bevan M."/>
            <person name="Bancroft I."/>
            <person name="Minx P."/>
            <person name="Cordum H."/>
            <person name="Wilson R."/>
            <person name="Cheng Z."/>
            <person name="Jin W."/>
            <person name="Jiang J."/>
            <person name="Leong S.A."/>
            <person name="Iwama H."/>
            <person name="Gojobori T."/>
            <person name="Itoh T."/>
            <person name="Niimura Y."/>
            <person name="Fujii Y."/>
            <person name="Habara T."/>
            <person name="Sakai H."/>
            <person name="Sato Y."/>
            <person name="Wilson G."/>
            <person name="Kumar K."/>
            <person name="McCouch S."/>
            <person name="Juretic N."/>
            <person name="Hoen D."/>
            <person name="Wright S."/>
            <person name="Bruskiewich R."/>
            <person name="Bureau T."/>
            <person name="Miyao A."/>
            <person name="Hirochika H."/>
            <person name="Nishikawa T."/>
            <person name="Kadowaki K."/>
            <person name="Sugiura M."/>
            <person name="Burr B."/>
            <person name="Sasaki T."/>
        </authorList>
    </citation>
    <scope>NUCLEOTIDE SEQUENCE [LARGE SCALE GENOMIC DNA]</scope>
    <source>
        <strain evidence="4">cv. Nipponbare</strain>
    </source>
</reference>
<gene>
    <name evidence="3" type="primary">P0686C03.131</name>
</gene>
<evidence type="ECO:0000259" key="2">
    <source>
        <dbReference type="Pfam" id="PF14303"/>
    </source>
</evidence>
<feature type="compositionally biased region" description="Basic and acidic residues" evidence="1">
    <location>
        <begin position="375"/>
        <end position="384"/>
    </location>
</feature>
<organism evidence="3 4">
    <name type="scientific">Oryza sativa subsp. japonica</name>
    <name type="common">Rice</name>
    <dbReference type="NCBI Taxonomy" id="39947"/>
    <lineage>
        <taxon>Eukaryota</taxon>
        <taxon>Viridiplantae</taxon>
        <taxon>Streptophyta</taxon>
        <taxon>Embryophyta</taxon>
        <taxon>Tracheophyta</taxon>
        <taxon>Spermatophyta</taxon>
        <taxon>Magnoliopsida</taxon>
        <taxon>Liliopsida</taxon>
        <taxon>Poales</taxon>
        <taxon>Poaceae</taxon>
        <taxon>BOP clade</taxon>
        <taxon>Oryzoideae</taxon>
        <taxon>Oryzeae</taxon>
        <taxon>Oryzinae</taxon>
        <taxon>Oryza</taxon>
        <taxon>Oryza sativa</taxon>
    </lineage>
</organism>
<feature type="compositionally biased region" description="Low complexity" evidence="1">
    <location>
        <begin position="126"/>
        <end position="143"/>
    </location>
</feature>
<feature type="region of interest" description="Disordered" evidence="1">
    <location>
        <begin position="58"/>
        <end position="92"/>
    </location>
</feature>
<feature type="domain" description="No apical meristem-associated C-terminal" evidence="2">
    <location>
        <begin position="309"/>
        <end position="374"/>
    </location>
</feature>
<feature type="region of interest" description="Disordered" evidence="1">
    <location>
        <begin position="1"/>
        <end position="38"/>
    </location>
</feature>
<dbReference type="EMBL" id="AP004761">
    <property type="protein sequence ID" value="BAD09992.1"/>
    <property type="molecule type" value="Genomic_DNA"/>
</dbReference>
<feature type="compositionally biased region" description="Low complexity" evidence="1">
    <location>
        <begin position="75"/>
        <end position="85"/>
    </location>
</feature>
<dbReference type="InterPro" id="IPR029466">
    <property type="entry name" value="NAM-associated_C"/>
</dbReference>
<sequence length="384" mass="43062">MTTTRVGAREGNGDNDRSGVADWWRDPRPPMGRLDLGGIGSVAGERRWRWEADPVAGWEEIGDDGSSRGGTNNGSPTLLSSSTSSRYGQWGGGRLQRQQWRRQWVPTTLPSLSQIWSEVRQSVSSSSSSSTAASAAPPLVRPRLPSRRRCLHPLPPSRRLRQSILNLHRARAVSTLRLHHAASASLPLPQRRHRAASISSQSPVCQNSVLLIMEEEGFYTNLMNEGNDSLDWDSLSTMPVEDDMSNQLDENGMSSEPVTQQFPTIERTTVARSNQKRSKNFSEQEDKILVSAWLHIAQAIAVFKELEDKPFQFLHCWTLLRSQSKWHDKMKQITSQKPYATKKQKASTDGLEKAIPTNDDTTNHVDEDNEPTETEEPKIKYLAA</sequence>
<evidence type="ECO:0000256" key="1">
    <source>
        <dbReference type="SAM" id="MobiDB-lite"/>
    </source>
</evidence>
<evidence type="ECO:0000313" key="3">
    <source>
        <dbReference type="EMBL" id="BAD09992.1"/>
    </source>
</evidence>
<proteinExistence type="predicted"/>
<name>Q7EZ86_ORYSJ</name>
<dbReference type="Pfam" id="PF14303">
    <property type="entry name" value="NAM-associated"/>
    <property type="match status" value="1"/>
</dbReference>
<dbReference type="Proteomes" id="UP000000763">
    <property type="component" value="Chromosome 8"/>
</dbReference>
<evidence type="ECO:0000313" key="4">
    <source>
        <dbReference type="Proteomes" id="UP000000763"/>
    </source>
</evidence>
<protein>
    <recommendedName>
        <fullName evidence="2">No apical meristem-associated C-terminal domain-containing protein</fullName>
    </recommendedName>
</protein>
<reference evidence="4" key="2">
    <citation type="journal article" date="2008" name="Nucleic Acids Res.">
        <title>The rice annotation project database (RAP-DB): 2008 update.</title>
        <authorList>
            <consortium name="The rice annotation project (RAP)"/>
        </authorList>
    </citation>
    <scope>GENOME REANNOTATION</scope>
    <source>
        <strain evidence="4">cv. Nipponbare</strain>
    </source>
</reference>
<feature type="region of interest" description="Disordered" evidence="1">
    <location>
        <begin position="335"/>
        <end position="384"/>
    </location>
</feature>
<dbReference type="AlphaFoldDB" id="Q7EZ86"/>
<accession>Q7EZ86</accession>
<feature type="compositionally biased region" description="Basic and acidic residues" evidence="1">
    <location>
        <begin position="7"/>
        <end position="28"/>
    </location>
</feature>
<feature type="region of interest" description="Disordered" evidence="1">
    <location>
        <begin position="126"/>
        <end position="153"/>
    </location>
</feature>